<dbReference type="RefSeq" id="WP_345551918.1">
    <property type="nucleotide sequence ID" value="NZ_BAABRT010000021.1"/>
</dbReference>
<keyword evidence="3" id="KW-1185">Reference proteome</keyword>
<reference evidence="2 3" key="1">
    <citation type="submission" date="2024-02" db="EMBL/GenBank/DDBJ databases">
        <title>Microbulbifer aestuariivivens NBRC 112533.</title>
        <authorList>
            <person name="Ichikawa N."/>
            <person name="Katano-Makiyama Y."/>
            <person name="Hidaka K."/>
        </authorList>
    </citation>
    <scope>NUCLEOTIDE SEQUENCE [LARGE SCALE GENOMIC DNA]</scope>
    <source>
        <strain evidence="2 3">NBRC 112533</strain>
    </source>
</reference>
<dbReference type="EMBL" id="BAABRT010000021">
    <property type="protein sequence ID" value="GAA5525883.1"/>
    <property type="molecule type" value="Genomic_DNA"/>
</dbReference>
<keyword evidence="1" id="KW-1133">Transmembrane helix</keyword>
<evidence type="ECO:0000256" key="1">
    <source>
        <dbReference type="SAM" id="Phobius"/>
    </source>
</evidence>
<feature type="transmembrane region" description="Helical" evidence="1">
    <location>
        <begin position="104"/>
        <end position="124"/>
    </location>
</feature>
<sequence length="134" mass="15121">MRAYTLLLLRVSLGLLLVIWGVDKLVDSNDALAISQRFYREAFSNPLGWHILGALQALLGAAVVVGLWRKFTYPLQALVNGASLLGVWESILDPWGWVLQEGNMLFFPSLIIFAACLVLWAFQADDRMCLDRRR</sequence>
<name>A0ABP9WTG2_9GAMM</name>
<feature type="transmembrane region" description="Helical" evidence="1">
    <location>
        <begin position="47"/>
        <end position="68"/>
    </location>
</feature>
<gene>
    <name evidence="2" type="ORF">Maes01_02456</name>
</gene>
<protein>
    <recommendedName>
        <fullName evidence="4">DoxX family membrane protein</fullName>
    </recommendedName>
</protein>
<comment type="caution">
    <text evidence="2">The sequence shown here is derived from an EMBL/GenBank/DDBJ whole genome shotgun (WGS) entry which is preliminary data.</text>
</comment>
<keyword evidence="1" id="KW-0812">Transmembrane</keyword>
<proteinExistence type="predicted"/>
<evidence type="ECO:0000313" key="2">
    <source>
        <dbReference type="EMBL" id="GAA5525883.1"/>
    </source>
</evidence>
<evidence type="ECO:0008006" key="4">
    <source>
        <dbReference type="Google" id="ProtNLM"/>
    </source>
</evidence>
<accession>A0ABP9WTG2</accession>
<organism evidence="2 3">
    <name type="scientific">Microbulbifer aestuariivivens</name>
    <dbReference type="NCBI Taxonomy" id="1908308"/>
    <lineage>
        <taxon>Bacteria</taxon>
        <taxon>Pseudomonadati</taxon>
        <taxon>Pseudomonadota</taxon>
        <taxon>Gammaproteobacteria</taxon>
        <taxon>Cellvibrionales</taxon>
        <taxon>Microbulbiferaceae</taxon>
        <taxon>Microbulbifer</taxon>
    </lineage>
</organism>
<feature type="transmembrane region" description="Helical" evidence="1">
    <location>
        <begin position="75"/>
        <end position="92"/>
    </location>
</feature>
<dbReference type="Proteomes" id="UP001408594">
    <property type="component" value="Unassembled WGS sequence"/>
</dbReference>
<evidence type="ECO:0000313" key="3">
    <source>
        <dbReference type="Proteomes" id="UP001408594"/>
    </source>
</evidence>
<keyword evidence="1" id="KW-0472">Membrane</keyword>